<evidence type="ECO:0000256" key="6">
    <source>
        <dbReference type="SAM" id="Phobius"/>
    </source>
</evidence>
<dbReference type="EMBL" id="JH597821">
    <property type="status" value="NOT_ANNOTATED_CDS"/>
    <property type="molecule type" value="Genomic_DNA"/>
</dbReference>
<protein>
    <submittedName>
        <fullName evidence="7">Uncharacterized protein</fullName>
    </submittedName>
</protein>
<dbReference type="InterPro" id="IPR050173">
    <property type="entry name" value="ABC_transporter_C-like"/>
</dbReference>
<keyword evidence="8" id="KW-1185">Reference proteome</keyword>
<dbReference type="EnsemblProtists" id="HpaT809649">
    <property type="protein sequence ID" value="HpaP809649"/>
    <property type="gene ID" value="HpaG809649"/>
</dbReference>
<organism evidence="7 8">
    <name type="scientific">Hyaloperonospora arabidopsidis (strain Emoy2)</name>
    <name type="common">Downy mildew agent</name>
    <name type="synonym">Peronospora arabidopsidis</name>
    <dbReference type="NCBI Taxonomy" id="559515"/>
    <lineage>
        <taxon>Eukaryota</taxon>
        <taxon>Sar</taxon>
        <taxon>Stramenopiles</taxon>
        <taxon>Oomycota</taxon>
        <taxon>Peronosporomycetes</taxon>
        <taxon>Peronosporales</taxon>
        <taxon>Peronosporaceae</taxon>
        <taxon>Hyaloperonospora</taxon>
    </lineage>
</organism>
<dbReference type="PANTHER" id="PTHR24223:SF443">
    <property type="entry name" value="MULTIDRUG-RESISTANCE LIKE PROTEIN 1, ISOFORM I"/>
    <property type="match status" value="1"/>
</dbReference>
<name>M4BT64_HYAAE</name>
<keyword evidence="2" id="KW-0677">Repeat</keyword>
<evidence type="ECO:0000256" key="1">
    <source>
        <dbReference type="ARBA" id="ARBA00004127"/>
    </source>
</evidence>
<dbReference type="PANTHER" id="PTHR24223">
    <property type="entry name" value="ATP-BINDING CASSETTE SUB-FAMILY C"/>
    <property type="match status" value="1"/>
</dbReference>
<dbReference type="GO" id="GO:0005524">
    <property type="term" value="F:ATP binding"/>
    <property type="evidence" value="ECO:0007669"/>
    <property type="project" value="UniProtKB-KW"/>
</dbReference>
<evidence type="ECO:0000313" key="8">
    <source>
        <dbReference type="Proteomes" id="UP000011713"/>
    </source>
</evidence>
<feature type="transmembrane region" description="Helical" evidence="6">
    <location>
        <begin position="102"/>
        <end position="125"/>
    </location>
</feature>
<keyword evidence="3" id="KW-0547">Nucleotide-binding</keyword>
<keyword evidence="6" id="KW-1133">Transmembrane helix</keyword>
<comment type="subcellular location">
    <subcellularLocation>
        <location evidence="1">Endomembrane system</location>
        <topology evidence="1">Multi-pass membrane protein</topology>
    </subcellularLocation>
</comment>
<evidence type="ECO:0000256" key="5">
    <source>
        <dbReference type="SAM" id="MobiDB-lite"/>
    </source>
</evidence>
<keyword evidence="4" id="KW-0067">ATP-binding</keyword>
<reference evidence="7" key="2">
    <citation type="submission" date="2015-06" db="UniProtKB">
        <authorList>
            <consortium name="EnsemblProtists"/>
        </authorList>
    </citation>
    <scope>IDENTIFICATION</scope>
    <source>
        <strain evidence="7">Emoy2</strain>
    </source>
</reference>
<feature type="region of interest" description="Disordered" evidence="5">
    <location>
        <begin position="53"/>
        <end position="79"/>
    </location>
</feature>
<sequence length="191" mass="20790">MMHDGVIATQGTYDEVLCQFPNLAYYSASVEGGKKIESFGNEPVGLTAEANLTKAPTDGHEPTEADESEVRLEDNTEDKSAGRLIRAEDRVKGKVGGLVYKTYFDGTGFNGFLVISVVVAVYFAGQAARTVVDWWPGHWARNMPPEGVIDLTYSNTTFGLWFLGFVVLCTTVSFGRALLIIEVCSLVAEHA</sequence>
<accession>M4BT64</accession>
<proteinExistence type="predicted"/>
<evidence type="ECO:0000313" key="7">
    <source>
        <dbReference type="EnsemblProtists" id="HpaP809649"/>
    </source>
</evidence>
<dbReference type="HOGENOM" id="CLU_1423985_0_0_1"/>
<dbReference type="eggNOG" id="ENOG502SZ6Q">
    <property type="taxonomic scope" value="Eukaryota"/>
</dbReference>
<dbReference type="VEuPathDB" id="FungiDB:HpaG809649"/>
<dbReference type="GO" id="GO:0016020">
    <property type="term" value="C:membrane"/>
    <property type="evidence" value="ECO:0007669"/>
    <property type="project" value="TreeGrafter"/>
</dbReference>
<dbReference type="Proteomes" id="UP000011713">
    <property type="component" value="Unassembled WGS sequence"/>
</dbReference>
<reference evidence="8" key="1">
    <citation type="journal article" date="2010" name="Science">
        <title>Signatures of adaptation to obligate biotrophy in the Hyaloperonospora arabidopsidis genome.</title>
        <authorList>
            <person name="Baxter L."/>
            <person name="Tripathy S."/>
            <person name="Ishaque N."/>
            <person name="Boot N."/>
            <person name="Cabral A."/>
            <person name="Kemen E."/>
            <person name="Thines M."/>
            <person name="Ah-Fong A."/>
            <person name="Anderson R."/>
            <person name="Badejoko W."/>
            <person name="Bittner-Eddy P."/>
            <person name="Boore J.L."/>
            <person name="Chibucos M.C."/>
            <person name="Coates M."/>
            <person name="Dehal P."/>
            <person name="Delehaunty K."/>
            <person name="Dong S."/>
            <person name="Downton P."/>
            <person name="Dumas B."/>
            <person name="Fabro G."/>
            <person name="Fronick C."/>
            <person name="Fuerstenberg S.I."/>
            <person name="Fulton L."/>
            <person name="Gaulin E."/>
            <person name="Govers F."/>
            <person name="Hughes L."/>
            <person name="Humphray S."/>
            <person name="Jiang R.H."/>
            <person name="Judelson H."/>
            <person name="Kamoun S."/>
            <person name="Kyung K."/>
            <person name="Meijer H."/>
            <person name="Minx P."/>
            <person name="Morris P."/>
            <person name="Nelson J."/>
            <person name="Phuntumart V."/>
            <person name="Qutob D."/>
            <person name="Rehmany A."/>
            <person name="Rougon-Cardoso A."/>
            <person name="Ryden P."/>
            <person name="Torto-Alalibo T."/>
            <person name="Studholme D."/>
            <person name="Wang Y."/>
            <person name="Win J."/>
            <person name="Wood J."/>
            <person name="Clifton S.W."/>
            <person name="Rogers J."/>
            <person name="Van den Ackerveken G."/>
            <person name="Jones J.D."/>
            <person name="McDowell J.M."/>
            <person name="Beynon J."/>
            <person name="Tyler B.M."/>
        </authorList>
    </citation>
    <scope>NUCLEOTIDE SEQUENCE [LARGE SCALE GENOMIC DNA]</scope>
    <source>
        <strain evidence="8">Emoy2</strain>
    </source>
</reference>
<dbReference type="AlphaFoldDB" id="M4BT64"/>
<keyword evidence="6" id="KW-0812">Transmembrane</keyword>
<evidence type="ECO:0000256" key="3">
    <source>
        <dbReference type="ARBA" id="ARBA00022741"/>
    </source>
</evidence>
<feature type="compositionally biased region" description="Basic and acidic residues" evidence="5">
    <location>
        <begin position="57"/>
        <end position="79"/>
    </location>
</feature>
<evidence type="ECO:0000256" key="4">
    <source>
        <dbReference type="ARBA" id="ARBA00022840"/>
    </source>
</evidence>
<feature type="transmembrane region" description="Helical" evidence="6">
    <location>
        <begin position="160"/>
        <end position="188"/>
    </location>
</feature>
<dbReference type="GO" id="GO:0042626">
    <property type="term" value="F:ATPase-coupled transmembrane transporter activity"/>
    <property type="evidence" value="ECO:0007669"/>
    <property type="project" value="TreeGrafter"/>
</dbReference>
<dbReference type="InParanoid" id="M4BT64"/>
<dbReference type="GO" id="GO:0012505">
    <property type="term" value="C:endomembrane system"/>
    <property type="evidence" value="ECO:0007669"/>
    <property type="project" value="UniProtKB-SubCell"/>
</dbReference>
<dbReference type="STRING" id="559515.M4BT64"/>
<evidence type="ECO:0000256" key="2">
    <source>
        <dbReference type="ARBA" id="ARBA00022737"/>
    </source>
</evidence>
<keyword evidence="6" id="KW-0472">Membrane</keyword>